<dbReference type="Proteomes" id="UP000826195">
    <property type="component" value="Unassembled WGS sequence"/>
</dbReference>
<dbReference type="AlphaFoldDB" id="A0AAV7IDU2"/>
<keyword evidence="2" id="KW-1185">Reference proteome</keyword>
<sequence length="143" mass="16302">WKTISEQLLKSNCPFKKAYLSEQCRAFKIKKKRSFLPKRAICLDRTSLVNYKSLLLTTLTRNTNEASLMIPSEHSMGTPELPSKCSYWMTCFPSIATQGECDTCGLDAARFRRRRMILSDGKSSVFRRKKYAFRCASPIVGSA</sequence>
<gene>
    <name evidence="1" type="ORF">KQX54_000273</name>
</gene>
<evidence type="ECO:0000313" key="2">
    <source>
        <dbReference type="Proteomes" id="UP000826195"/>
    </source>
</evidence>
<dbReference type="EMBL" id="JAHXZJ010001529">
    <property type="protein sequence ID" value="KAH0551204.1"/>
    <property type="molecule type" value="Genomic_DNA"/>
</dbReference>
<organism evidence="1 2">
    <name type="scientific">Cotesia glomerata</name>
    <name type="common">Lepidopteran parasitic wasp</name>
    <name type="synonym">Apanteles glomeratus</name>
    <dbReference type="NCBI Taxonomy" id="32391"/>
    <lineage>
        <taxon>Eukaryota</taxon>
        <taxon>Metazoa</taxon>
        <taxon>Ecdysozoa</taxon>
        <taxon>Arthropoda</taxon>
        <taxon>Hexapoda</taxon>
        <taxon>Insecta</taxon>
        <taxon>Pterygota</taxon>
        <taxon>Neoptera</taxon>
        <taxon>Endopterygota</taxon>
        <taxon>Hymenoptera</taxon>
        <taxon>Apocrita</taxon>
        <taxon>Ichneumonoidea</taxon>
        <taxon>Braconidae</taxon>
        <taxon>Microgastrinae</taxon>
        <taxon>Cotesia</taxon>
    </lineage>
</organism>
<protein>
    <submittedName>
        <fullName evidence="1">Uncharacterized protein</fullName>
    </submittedName>
</protein>
<reference evidence="1 2" key="1">
    <citation type="journal article" date="2021" name="J. Hered.">
        <title>A chromosome-level genome assembly of the parasitoid wasp, Cotesia glomerata (Hymenoptera: Braconidae).</title>
        <authorList>
            <person name="Pinto B.J."/>
            <person name="Weis J.J."/>
            <person name="Gamble T."/>
            <person name="Ode P.J."/>
            <person name="Paul R."/>
            <person name="Zaspel J.M."/>
        </authorList>
    </citation>
    <scope>NUCLEOTIDE SEQUENCE [LARGE SCALE GENOMIC DNA]</scope>
    <source>
        <strain evidence="1">CgM1</strain>
    </source>
</reference>
<proteinExistence type="predicted"/>
<accession>A0AAV7IDU2</accession>
<name>A0AAV7IDU2_COTGL</name>
<feature type="non-terminal residue" evidence="1">
    <location>
        <position position="1"/>
    </location>
</feature>
<evidence type="ECO:0000313" key="1">
    <source>
        <dbReference type="EMBL" id="KAH0551204.1"/>
    </source>
</evidence>
<comment type="caution">
    <text evidence="1">The sequence shown here is derived from an EMBL/GenBank/DDBJ whole genome shotgun (WGS) entry which is preliminary data.</text>
</comment>